<accession>A0A814HXY8</accession>
<protein>
    <submittedName>
        <fullName evidence="1">Uncharacterized protein</fullName>
    </submittedName>
</protein>
<sequence length="167" mass="19569">MGFYVTLTSNSSMDLYPNNCLSEFAVRLWEIWTYYIKKDYNRRYDQSKKGLLDQNIKAPTSPYSSSNLDHDVINEIRKSDWFKNVPSFTRNDISRLDYPNGYSLFDFDLTPDLCSGDQFNLIRSGNLDLALTFSQSLDSSVVVIIYMEYDNLVEINNKYEVSYDYKI</sequence>
<dbReference type="Proteomes" id="UP000663879">
    <property type="component" value="Unassembled WGS sequence"/>
</dbReference>
<reference evidence="1" key="1">
    <citation type="submission" date="2021-02" db="EMBL/GenBank/DDBJ databases">
        <authorList>
            <person name="Nowell W R."/>
        </authorList>
    </citation>
    <scope>NUCLEOTIDE SEQUENCE</scope>
    <source>
        <strain evidence="1">Ploen Becks lab</strain>
    </source>
</reference>
<gene>
    <name evidence="1" type="ORF">OXX778_LOCUS17115</name>
</gene>
<evidence type="ECO:0000313" key="2">
    <source>
        <dbReference type="Proteomes" id="UP000663879"/>
    </source>
</evidence>
<comment type="caution">
    <text evidence="1">The sequence shown here is derived from an EMBL/GenBank/DDBJ whole genome shotgun (WGS) entry which is preliminary data.</text>
</comment>
<evidence type="ECO:0000313" key="1">
    <source>
        <dbReference type="EMBL" id="CAF1015615.1"/>
    </source>
</evidence>
<dbReference type="EMBL" id="CAJNOC010004271">
    <property type="protein sequence ID" value="CAF1015615.1"/>
    <property type="molecule type" value="Genomic_DNA"/>
</dbReference>
<keyword evidence="2" id="KW-1185">Reference proteome</keyword>
<name>A0A814HXY8_9BILA</name>
<dbReference type="AlphaFoldDB" id="A0A814HXY8"/>
<organism evidence="1 2">
    <name type="scientific">Brachionus calyciflorus</name>
    <dbReference type="NCBI Taxonomy" id="104777"/>
    <lineage>
        <taxon>Eukaryota</taxon>
        <taxon>Metazoa</taxon>
        <taxon>Spiralia</taxon>
        <taxon>Gnathifera</taxon>
        <taxon>Rotifera</taxon>
        <taxon>Eurotatoria</taxon>
        <taxon>Monogononta</taxon>
        <taxon>Pseudotrocha</taxon>
        <taxon>Ploima</taxon>
        <taxon>Brachionidae</taxon>
        <taxon>Brachionus</taxon>
    </lineage>
</organism>
<dbReference type="OrthoDB" id="5979489at2759"/>
<proteinExistence type="predicted"/>